<sequence length="140" mass="16415">MYHVHQYSLLLDFGLVVLIWIVQLIIYPGFTFYAKENLARWHKVYTPRITYIVLPLMVGQAAMAVYFLSQSLDSFTLSYTGLIILVWLNTFLQAVPLHTKIQHSTHGLPFANKLVTINWSRTILWNVLFILHLIQVHRLY</sequence>
<proteinExistence type="predicted"/>
<gene>
    <name evidence="2" type="ORF">GCM10009117_02820</name>
</gene>
<feature type="transmembrane region" description="Helical" evidence="1">
    <location>
        <begin position="75"/>
        <end position="95"/>
    </location>
</feature>
<keyword evidence="3" id="KW-1185">Reference proteome</keyword>
<reference evidence="2 3" key="1">
    <citation type="journal article" date="2019" name="Int. J. Syst. Evol. Microbiol.">
        <title>The Global Catalogue of Microorganisms (GCM) 10K type strain sequencing project: providing services to taxonomists for standard genome sequencing and annotation.</title>
        <authorList>
            <consortium name="The Broad Institute Genomics Platform"/>
            <consortium name="The Broad Institute Genome Sequencing Center for Infectious Disease"/>
            <person name="Wu L."/>
            <person name="Ma J."/>
        </authorList>
    </citation>
    <scope>NUCLEOTIDE SEQUENCE [LARGE SCALE GENOMIC DNA]</scope>
    <source>
        <strain evidence="2 3">JCM 16082</strain>
    </source>
</reference>
<keyword evidence="1" id="KW-0812">Transmembrane</keyword>
<keyword evidence="1" id="KW-1133">Transmembrane helix</keyword>
<name>A0ABN1MDL1_9FLAO</name>
<feature type="transmembrane region" description="Helical" evidence="1">
    <location>
        <begin position="115"/>
        <end position="134"/>
    </location>
</feature>
<dbReference type="Proteomes" id="UP001500507">
    <property type="component" value="Unassembled WGS sequence"/>
</dbReference>
<feature type="transmembrane region" description="Helical" evidence="1">
    <location>
        <begin position="7"/>
        <end position="29"/>
    </location>
</feature>
<comment type="caution">
    <text evidence="2">The sequence shown here is derived from an EMBL/GenBank/DDBJ whole genome shotgun (WGS) entry which is preliminary data.</text>
</comment>
<evidence type="ECO:0008006" key="4">
    <source>
        <dbReference type="Google" id="ProtNLM"/>
    </source>
</evidence>
<keyword evidence="1" id="KW-0472">Membrane</keyword>
<evidence type="ECO:0000313" key="2">
    <source>
        <dbReference type="EMBL" id="GAA0871137.1"/>
    </source>
</evidence>
<evidence type="ECO:0000313" key="3">
    <source>
        <dbReference type="Proteomes" id="UP001500507"/>
    </source>
</evidence>
<dbReference type="RefSeq" id="WP_343762852.1">
    <property type="nucleotide sequence ID" value="NZ_BAAAFG010000001.1"/>
</dbReference>
<feature type="transmembrane region" description="Helical" evidence="1">
    <location>
        <begin position="49"/>
        <end position="68"/>
    </location>
</feature>
<organism evidence="2 3">
    <name type="scientific">Gangjinia marincola</name>
    <dbReference type="NCBI Taxonomy" id="578463"/>
    <lineage>
        <taxon>Bacteria</taxon>
        <taxon>Pseudomonadati</taxon>
        <taxon>Bacteroidota</taxon>
        <taxon>Flavobacteriia</taxon>
        <taxon>Flavobacteriales</taxon>
        <taxon>Flavobacteriaceae</taxon>
        <taxon>Gangjinia</taxon>
    </lineage>
</organism>
<dbReference type="EMBL" id="BAAAFG010000001">
    <property type="protein sequence ID" value="GAA0871137.1"/>
    <property type="molecule type" value="Genomic_DNA"/>
</dbReference>
<evidence type="ECO:0000256" key="1">
    <source>
        <dbReference type="SAM" id="Phobius"/>
    </source>
</evidence>
<accession>A0ABN1MDL1</accession>
<protein>
    <recommendedName>
        <fullName evidence="4">DUF4149 domain-containing protein</fullName>
    </recommendedName>
</protein>